<dbReference type="InterPro" id="IPR026506">
    <property type="entry name" value="GDPGP"/>
</dbReference>
<dbReference type="GO" id="GO:0005737">
    <property type="term" value="C:cytoplasm"/>
    <property type="evidence" value="ECO:0007669"/>
    <property type="project" value="UniProtKB-SubCell"/>
</dbReference>
<protein>
    <recommendedName>
        <fullName evidence="1">GDPGP1-like N-terminal domain-containing protein</fullName>
    </recommendedName>
</protein>
<dbReference type="GO" id="GO:0005085">
    <property type="term" value="F:guanyl-nucleotide exchange factor activity"/>
    <property type="evidence" value="ECO:0007669"/>
    <property type="project" value="UniProtKB-KW"/>
</dbReference>
<dbReference type="GO" id="GO:0000166">
    <property type="term" value="F:nucleotide binding"/>
    <property type="evidence" value="ECO:0007669"/>
    <property type="project" value="UniProtKB-KW"/>
</dbReference>
<dbReference type="AlphaFoldDB" id="A0A3B0Y8K8"/>
<organism evidence="2">
    <name type="scientific">hydrothermal vent metagenome</name>
    <dbReference type="NCBI Taxonomy" id="652676"/>
    <lineage>
        <taxon>unclassified sequences</taxon>
        <taxon>metagenomes</taxon>
        <taxon>ecological metagenomes</taxon>
    </lineage>
</organism>
<dbReference type="GO" id="GO:0006006">
    <property type="term" value="P:glucose metabolic process"/>
    <property type="evidence" value="ECO:0007669"/>
    <property type="project" value="TreeGrafter"/>
</dbReference>
<proteinExistence type="predicted"/>
<dbReference type="Pfam" id="PF26217">
    <property type="entry name" value="GDPGP1_N"/>
    <property type="match status" value="1"/>
</dbReference>
<dbReference type="EMBL" id="UOFI01000058">
    <property type="protein sequence ID" value="VAW64904.1"/>
    <property type="molecule type" value="Genomic_DNA"/>
</dbReference>
<accession>A0A3B0Y8K8</accession>
<evidence type="ECO:0000259" key="1">
    <source>
        <dbReference type="Pfam" id="PF26217"/>
    </source>
</evidence>
<evidence type="ECO:0000313" key="2">
    <source>
        <dbReference type="EMBL" id="VAW64904.1"/>
    </source>
</evidence>
<dbReference type="PANTHER" id="PTHR20884:SF8">
    <property type="entry name" value="GDP-D-GLUCOSE PHOSPHORYLASE 1"/>
    <property type="match status" value="1"/>
</dbReference>
<gene>
    <name evidence="2" type="ORF">MNBD_GAMMA09-798</name>
</gene>
<dbReference type="GO" id="GO:0080048">
    <property type="term" value="F:GDP-D-glucose phosphorylase activity"/>
    <property type="evidence" value="ECO:0007669"/>
    <property type="project" value="InterPro"/>
</dbReference>
<sequence>MNSPFNSLSEFRSQFNRGLHELLDKQQLGTFILCLANATNNPELYQQLRAKLEKQFQQLLGQYQQTFSEGITPDAVEEDLLVFLKLHALGFENIKLTQLRKESVWQCQFNQLRSFRPRRMTKFSHQNEISTPFVDAHFHFNKPFMAKECFWSGQYEVMQSSMALDVFYNKYPFADLHSLIVPQRARCLPQFLLQEIHAYIWNLTEQLALTLPGAGLGYNSYGAYASVNHLHFQMFIEPQGLPVSQSRWQHNGGGEQYPLALVKFSSCVRAWEYIEHLHHIRQPYNLLYMPGEIYILPRKVQGSVNVPDWSSGFTWYELCGGLLMFNQQNYTTMTAENINAHLSELSLDI</sequence>
<reference evidence="2" key="1">
    <citation type="submission" date="2018-06" db="EMBL/GenBank/DDBJ databases">
        <authorList>
            <person name="Zhirakovskaya E."/>
        </authorList>
    </citation>
    <scope>NUCLEOTIDE SEQUENCE</scope>
</reference>
<dbReference type="PANTHER" id="PTHR20884">
    <property type="entry name" value="GDP-D-GLUCOSE PHOSPHORYLASE 1"/>
    <property type="match status" value="1"/>
</dbReference>
<dbReference type="InterPro" id="IPR058866">
    <property type="entry name" value="GDPGP1_N"/>
</dbReference>
<dbReference type="GO" id="GO:0016787">
    <property type="term" value="F:hydrolase activity"/>
    <property type="evidence" value="ECO:0007669"/>
    <property type="project" value="UniProtKB-KW"/>
</dbReference>
<feature type="domain" description="GDPGP1-like N-terminal" evidence="1">
    <location>
        <begin position="107"/>
        <end position="234"/>
    </location>
</feature>
<name>A0A3B0Y8K8_9ZZZZ</name>